<dbReference type="EMBL" id="CABQ01000282">
    <property type="protein sequence ID" value="CBI08846.1"/>
    <property type="molecule type" value="Genomic_DNA"/>
</dbReference>
<organism evidence="2">
    <name type="scientific">mine drainage metagenome</name>
    <dbReference type="NCBI Taxonomy" id="410659"/>
    <lineage>
        <taxon>unclassified sequences</taxon>
        <taxon>metagenomes</taxon>
        <taxon>ecological metagenomes</taxon>
    </lineage>
</organism>
<dbReference type="AlphaFoldDB" id="E6QNM5"/>
<proteinExistence type="predicted"/>
<evidence type="ECO:0000313" key="2">
    <source>
        <dbReference type="EMBL" id="CBI08846.1"/>
    </source>
</evidence>
<sequence>MGRRRCSMRLRRTTRAESPGMEDMRGPFIGQPEYPRMSMFLWGTAITTSYHGPLPAVDMVYKWRPVFPPYGHPHQTGNQRGRTYGHHDGKRK</sequence>
<feature type="region of interest" description="Disordered" evidence="1">
    <location>
        <begin position="69"/>
        <end position="92"/>
    </location>
</feature>
<gene>
    <name evidence="2" type="ORF">CARN6_2363</name>
</gene>
<reference evidence="2" key="1">
    <citation type="submission" date="2009-10" db="EMBL/GenBank/DDBJ databases">
        <title>Diversity of trophic interactions inside an arsenic-rich microbial ecosystem.</title>
        <authorList>
            <person name="Bertin P.N."/>
            <person name="Heinrich-Salmeron A."/>
            <person name="Pelletier E."/>
            <person name="Goulhen-Chollet F."/>
            <person name="Arsene-Ploetze F."/>
            <person name="Gallien S."/>
            <person name="Calteau A."/>
            <person name="Vallenet D."/>
            <person name="Casiot C."/>
            <person name="Chane-Woon-Ming B."/>
            <person name="Giloteaux L."/>
            <person name="Barakat M."/>
            <person name="Bonnefoy V."/>
            <person name="Bruneel O."/>
            <person name="Chandler M."/>
            <person name="Cleiss J."/>
            <person name="Duran R."/>
            <person name="Elbaz-Poulichet F."/>
            <person name="Fonknechten N."/>
            <person name="Lauga B."/>
            <person name="Mornico D."/>
            <person name="Ortet P."/>
            <person name="Schaeffer C."/>
            <person name="Siguier P."/>
            <person name="Alexander Thil Smith A."/>
            <person name="Van Dorsselaer A."/>
            <person name="Weissenbach J."/>
            <person name="Medigue C."/>
            <person name="Le Paslier D."/>
        </authorList>
    </citation>
    <scope>NUCLEOTIDE SEQUENCE</scope>
</reference>
<name>E6QNM5_9ZZZZ</name>
<comment type="caution">
    <text evidence="2">The sequence shown here is derived from an EMBL/GenBank/DDBJ whole genome shotgun (WGS) entry which is preliminary data.</text>
</comment>
<accession>E6QNM5</accession>
<feature type="compositionally biased region" description="Basic residues" evidence="1">
    <location>
        <begin position="1"/>
        <end position="13"/>
    </location>
</feature>
<feature type="region of interest" description="Disordered" evidence="1">
    <location>
        <begin position="1"/>
        <end position="28"/>
    </location>
</feature>
<evidence type="ECO:0000256" key="1">
    <source>
        <dbReference type="SAM" id="MobiDB-lite"/>
    </source>
</evidence>
<protein>
    <submittedName>
        <fullName evidence="2">Uncharacterized protein</fullName>
    </submittedName>
</protein>